<organism evidence="2 3">
    <name type="scientific">Marinoscillum furvescens DSM 4134</name>
    <dbReference type="NCBI Taxonomy" id="1122208"/>
    <lineage>
        <taxon>Bacteria</taxon>
        <taxon>Pseudomonadati</taxon>
        <taxon>Bacteroidota</taxon>
        <taxon>Cytophagia</taxon>
        <taxon>Cytophagales</taxon>
        <taxon>Reichenbachiellaceae</taxon>
        <taxon>Marinoscillum</taxon>
    </lineage>
</organism>
<accession>A0A3D9L560</accession>
<reference evidence="2 3" key="1">
    <citation type="submission" date="2018-07" db="EMBL/GenBank/DDBJ databases">
        <title>Genomic Encyclopedia of Type Strains, Phase IV (KMG-IV): sequencing the most valuable type-strain genomes for metagenomic binning, comparative biology and taxonomic classification.</title>
        <authorList>
            <person name="Goeker M."/>
        </authorList>
    </citation>
    <scope>NUCLEOTIDE SEQUENCE [LARGE SCALE GENOMIC DNA]</scope>
    <source>
        <strain evidence="2 3">DSM 4134</strain>
    </source>
</reference>
<evidence type="ECO:0000313" key="2">
    <source>
        <dbReference type="EMBL" id="REE01049.1"/>
    </source>
</evidence>
<gene>
    <name evidence="2" type="ORF">C7460_10468</name>
</gene>
<feature type="chain" id="PRO_5017686979" description="Outer membrane protein with beta-barrel domain" evidence="1">
    <location>
        <begin position="19"/>
        <end position="222"/>
    </location>
</feature>
<dbReference type="AlphaFoldDB" id="A0A3D9L560"/>
<comment type="caution">
    <text evidence="2">The sequence shown here is derived from an EMBL/GenBank/DDBJ whole genome shotgun (WGS) entry which is preliminary data.</text>
</comment>
<dbReference type="RefSeq" id="WP_147302865.1">
    <property type="nucleotide sequence ID" value="NZ_QREG01000004.1"/>
</dbReference>
<keyword evidence="3" id="KW-1185">Reference proteome</keyword>
<name>A0A3D9L560_MARFU</name>
<dbReference type="Proteomes" id="UP000256779">
    <property type="component" value="Unassembled WGS sequence"/>
</dbReference>
<dbReference type="EMBL" id="QREG01000004">
    <property type="protein sequence ID" value="REE01049.1"/>
    <property type="molecule type" value="Genomic_DNA"/>
</dbReference>
<evidence type="ECO:0000313" key="3">
    <source>
        <dbReference type="Proteomes" id="UP000256779"/>
    </source>
</evidence>
<protein>
    <recommendedName>
        <fullName evidence="4">Outer membrane protein with beta-barrel domain</fullName>
    </recommendedName>
</protein>
<feature type="signal peptide" evidence="1">
    <location>
        <begin position="1"/>
        <end position="18"/>
    </location>
</feature>
<proteinExistence type="predicted"/>
<evidence type="ECO:0000256" key="1">
    <source>
        <dbReference type="SAM" id="SignalP"/>
    </source>
</evidence>
<keyword evidence="1" id="KW-0732">Signal</keyword>
<sequence length="222" mass="25626">MRVIICLFLSIISPALVAQSDHLSIRVGGFQPDAVLTDEKGWNFELQYEKKVVKNLVIGAGVGVGLFDDFPSYMKPTQQLFSGVPPKADEVIRRLTFPEYFNFEFDQIATNYLNLYCSYQLVQVFGYQLRITPGINFLNQQTAYFALDEAKFKNGTIDEYKVAYRVETFRDLAWSAEVSIQKQFTQKTSVLIYGRFTQIFRVQDFATDYTLFGVGLKREVYW</sequence>
<evidence type="ECO:0008006" key="4">
    <source>
        <dbReference type="Google" id="ProtNLM"/>
    </source>
</evidence>